<dbReference type="Proteomes" id="UP001175353">
    <property type="component" value="Unassembled WGS sequence"/>
</dbReference>
<dbReference type="OrthoDB" id="1915122at2759"/>
<evidence type="ECO:0000256" key="4">
    <source>
        <dbReference type="ARBA" id="ARBA00023136"/>
    </source>
</evidence>
<dbReference type="STRING" id="329885.A0A4U0TX38"/>
<comment type="subcellular location">
    <subcellularLocation>
        <location evidence="1">Mitochondrion</location>
    </subcellularLocation>
</comment>
<reference evidence="8" key="2">
    <citation type="submission" date="2021-12" db="EMBL/GenBank/DDBJ databases">
        <title>Black yeast isolated from Biological Soil Crust.</title>
        <authorList>
            <person name="Kurbessoian T."/>
        </authorList>
    </citation>
    <scope>NUCLEOTIDE SEQUENCE</scope>
    <source>
        <strain evidence="8">CCFEE 5208</strain>
    </source>
</reference>
<evidence type="ECO:0000256" key="2">
    <source>
        <dbReference type="ARBA" id="ARBA00022692"/>
    </source>
</evidence>
<evidence type="ECO:0000313" key="10">
    <source>
        <dbReference type="EMBL" id="TKA26917.1"/>
    </source>
</evidence>
<feature type="compositionally biased region" description="Basic and acidic residues" evidence="5">
    <location>
        <begin position="218"/>
        <end position="250"/>
    </location>
</feature>
<name>A0A4U0TX38_9PEZI</name>
<evidence type="ECO:0000313" key="11">
    <source>
        <dbReference type="Proteomes" id="UP000310066"/>
    </source>
</evidence>
<dbReference type="EMBL" id="JAUJLE010000491">
    <property type="protein sequence ID" value="KAK0954792.1"/>
    <property type="molecule type" value="Genomic_DNA"/>
</dbReference>
<protein>
    <submittedName>
        <fullName evidence="8">Replication factor C, subunit RFC4</fullName>
    </submittedName>
</protein>
<dbReference type="GO" id="GO:0033617">
    <property type="term" value="P:mitochondrial respiratory chain complex IV assembly"/>
    <property type="evidence" value="ECO:0007669"/>
    <property type="project" value="TreeGrafter"/>
</dbReference>
<feature type="domain" description="HIG1" evidence="7">
    <location>
        <begin position="88"/>
        <end position="179"/>
    </location>
</feature>
<evidence type="ECO:0000313" key="8">
    <source>
        <dbReference type="EMBL" id="KAK0308264.1"/>
    </source>
</evidence>
<feature type="transmembrane region" description="Helical" evidence="6">
    <location>
        <begin position="147"/>
        <end position="167"/>
    </location>
</feature>
<evidence type="ECO:0000256" key="6">
    <source>
        <dbReference type="SAM" id="Phobius"/>
    </source>
</evidence>
<keyword evidence="12" id="KW-1185">Reference proteome</keyword>
<dbReference type="Proteomes" id="UP001168146">
    <property type="component" value="Unassembled WGS sequence"/>
</dbReference>
<dbReference type="PANTHER" id="PTHR28018:SF3">
    <property type="entry name" value="RESPIRATORY SUPERCOMPLEX FACTOR 2, MITOCHONDRIAL"/>
    <property type="match status" value="1"/>
</dbReference>
<dbReference type="EMBL" id="JASUXU010000088">
    <property type="protein sequence ID" value="KAK0308264.1"/>
    <property type="molecule type" value="Genomic_DNA"/>
</dbReference>
<keyword evidence="4 6" id="KW-0472">Membrane</keyword>
<dbReference type="AlphaFoldDB" id="A0A4U0TX38"/>
<evidence type="ECO:0000256" key="3">
    <source>
        <dbReference type="ARBA" id="ARBA00022989"/>
    </source>
</evidence>
<evidence type="ECO:0000259" key="7">
    <source>
        <dbReference type="PROSITE" id="PS51503"/>
    </source>
</evidence>
<dbReference type="PANTHER" id="PTHR28018">
    <property type="entry name" value="RESPIRATORY SUPERCOMPLEX FACTOR 2, MITOCHONDRIAL"/>
    <property type="match status" value="1"/>
</dbReference>
<feature type="transmembrane region" description="Helical" evidence="6">
    <location>
        <begin position="116"/>
        <end position="135"/>
    </location>
</feature>
<comment type="caution">
    <text evidence="10">The sequence shown here is derived from an EMBL/GenBank/DDBJ whole genome shotgun (WGS) entry which is preliminary data.</text>
</comment>
<dbReference type="Pfam" id="PF04588">
    <property type="entry name" value="HIG_1_N"/>
    <property type="match status" value="1"/>
</dbReference>
<feature type="transmembrane region" description="Helical" evidence="6">
    <location>
        <begin position="15"/>
        <end position="38"/>
    </location>
</feature>
<feature type="compositionally biased region" description="Basic and acidic residues" evidence="5">
    <location>
        <begin position="260"/>
        <end position="270"/>
    </location>
</feature>
<keyword evidence="3 6" id="KW-1133">Transmembrane helix</keyword>
<evidence type="ECO:0000256" key="1">
    <source>
        <dbReference type="ARBA" id="ARBA00004173"/>
    </source>
</evidence>
<dbReference type="PROSITE" id="PS51503">
    <property type="entry name" value="HIG1"/>
    <property type="match status" value="1"/>
</dbReference>
<dbReference type="InterPro" id="IPR040153">
    <property type="entry name" value="Rcf2"/>
</dbReference>
<accession>A0A4U0TX38</accession>
<evidence type="ECO:0000313" key="9">
    <source>
        <dbReference type="EMBL" id="KAK0954792.1"/>
    </source>
</evidence>
<evidence type="ECO:0000313" key="12">
    <source>
        <dbReference type="Proteomes" id="UP001175353"/>
    </source>
</evidence>
<feature type="region of interest" description="Disordered" evidence="5">
    <location>
        <begin position="218"/>
        <end position="270"/>
    </location>
</feature>
<dbReference type="InterPro" id="IPR007667">
    <property type="entry name" value="Hypoxia_induced_domain"/>
</dbReference>
<keyword evidence="2 6" id="KW-0812">Transmembrane</keyword>
<sequence>MKILSPEEEREHYNATLYGGTLGGLAGVGAGSLGVWAASQRYPAFRTLSIPFRAFLITSTGTFSAIVSADSYSRHFERSRNPQKQYKDEDQTLMEQANAQKSSQQRAMAWLSENRYSVVFGSWVASMSAALGLVGRNPYLSTQQKLVQARVYAQGLTIAVVIISLAFETTDNAKGEGRWETVKIIDPNDPTHKNLIEKRIHHERYAGEDQWRDMIAAEEERMKERDEAVRAQEQEDKKKGKKESHHEGNGSKKGSQGKQQETKEKKVNAP</sequence>
<reference evidence="9" key="3">
    <citation type="submission" date="2023-06" db="EMBL/GenBank/DDBJ databases">
        <title>Black Yeasts Isolated from many extreme environments.</title>
        <authorList>
            <person name="Coleine C."/>
            <person name="Stajich J.E."/>
            <person name="Selbmann L."/>
        </authorList>
    </citation>
    <scope>NUCLEOTIDE SEQUENCE</scope>
    <source>
        <strain evidence="9">CCFEE 5200</strain>
    </source>
</reference>
<reference evidence="10 11" key="1">
    <citation type="submission" date="2017-03" db="EMBL/GenBank/DDBJ databases">
        <title>Genomes of endolithic fungi from Antarctica.</title>
        <authorList>
            <person name="Coleine C."/>
            <person name="Masonjones S."/>
            <person name="Stajich J.E."/>
        </authorList>
    </citation>
    <scope>NUCLEOTIDE SEQUENCE [LARGE SCALE GENOMIC DNA]</scope>
    <source>
        <strain evidence="10 11">CCFEE 5311</strain>
    </source>
</reference>
<dbReference type="EMBL" id="NAJP01000134">
    <property type="protein sequence ID" value="TKA26917.1"/>
    <property type="molecule type" value="Genomic_DNA"/>
</dbReference>
<dbReference type="GO" id="GO:0005739">
    <property type="term" value="C:mitochondrion"/>
    <property type="evidence" value="ECO:0007669"/>
    <property type="project" value="UniProtKB-SubCell"/>
</dbReference>
<organism evidence="10 11">
    <name type="scientific">Friedmanniomyces endolithicus</name>
    <dbReference type="NCBI Taxonomy" id="329885"/>
    <lineage>
        <taxon>Eukaryota</taxon>
        <taxon>Fungi</taxon>
        <taxon>Dikarya</taxon>
        <taxon>Ascomycota</taxon>
        <taxon>Pezizomycotina</taxon>
        <taxon>Dothideomycetes</taxon>
        <taxon>Dothideomycetidae</taxon>
        <taxon>Mycosphaerellales</taxon>
        <taxon>Teratosphaeriaceae</taxon>
        <taxon>Friedmanniomyces</taxon>
    </lineage>
</organism>
<dbReference type="Proteomes" id="UP000310066">
    <property type="component" value="Unassembled WGS sequence"/>
</dbReference>
<evidence type="ECO:0000256" key="5">
    <source>
        <dbReference type="SAM" id="MobiDB-lite"/>
    </source>
</evidence>
<gene>
    <name evidence="8" type="primary">RCF2_2</name>
    <name evidence="9" type="synonym">RCF2_3</name>
    <name evidence="10" type="ORF">B0A54_16982</name>
    <name evidence="8" type="ORF">LTR82_015598</name>
    <name evidence="9" type="ORF">LTR91_023146</name>
</gene>
<proteinExistence type="predicted"/>